<dbReference type="Gene3D" id="1.20.1740.10">
    <property type="entry name" value="Amino acid/polyamine transporter I"/>
    <property type="match status" value="1"/>
</dbReference>
<evidence type="ECO:0000256" key="1">
    <source>
        <dbReference type="ARBA" id="ARBA00004141"/>
    </source>
</evidence>
<evidence type="ECO:0000313" key="7">
    <source>
        <dbReference type="Proteomes" id="UP000023152"/>
    </source>
</evidence>
<feature type="transmembrane region" description="Helical" evidence="5">
    <location>
        <begin position="28"/>
        <end position="46"/>
    </location>
</feature>
<evidence type="ECO:0000256" key="3">
    <source>
        <dbReference type="ARBA" id="ARBA00022989"/>
    </source>
</evidence>
<dbReference type="GO" id="GO:0015171">
    <property type="term" value="F:amino acid transmembrane transporter activity"/>
    <property type="evidence" value="ECO:0007669"/>
    <property type="project" value="TreeGrafter"/>
</dbReference>
<evidence type="ECO:0000256" key="4">
    <source>
        <dbReference type="ARBA" id="ARBA00023136"/>
    </source>
</evidence>
<dbReference type="PIRSF" id="PIRSF006060">
    <property type="entry name" value="AA_transporter"/>
    <property type="match status" value="1"/>
</dbReference>
<dbReference type="EMBL" id="ASPP01025756">
    <property type="protein sequence ID" value="ETO07769.1"/>
    <property type="molecule type" value="Genomic_DNA"/>
</dbReference>
<protein>
    <submittedName>
        <fullName evidence="6">Cationic amino acid transporter</fullName>
    </submittedName>
</protein>
<feature type="transmembrane region" description="Helical" evidence="5">
    <location>
        <begin position="210"/>
        <end position="230"/>
    </location>
</feature>
<feature type="transmembrane region" description="Helical" evidence="5">
    <location>
        <begin position="159"/>
        <end position="182"/>
    </location>
</feature>
<evidence type="ECO:0000256" key="2">
    <source>
        <dbReference type="ARBA" id="ARBA00022692"/>
    </source>
</evidence>
<proteinExistence type="predicted"/>
<keyword evidence="4 5" id="KW-0472">Membrane</keyword>
<feature type="transmembrane region" description="Helical" evidence="5">
    <location>
        <begin position="305"/>
        <end position="325"/>
    </location>
</feature>
<evidence type="ECO:0000313" key="6">
    <source>
        <dbReference type="EMBL" id="ETO07769.1"/>
    </source>
</evidence>
<keyword evidence="3 5" id="KW-1133">Transmembrane helix</keyword>
<comment type="subcellular location">
    <subcellularLocation>
        <location evidence="1">Membrane</location>
        <topology evidence="1">Multi-pass membrane protein</topology>
    </subcellularLocation>
</comment>
<feature type="transmembrane region" description="Helical" evidence="5">
    <location>
        <begin position="330"/>
        <end position="350"/>
    </location>
</feature>
<accession>X6M1K7</accession>
<gene>
    <name evidence="6" type="ORF">RFI_29621</name>
</gene>
<organism evidence="6 7">
    <name type="scientific">Reticulomyxa filosa</name>
    <dbReference type="NCBI Taxonomy" id="46433"/>
    <lineage>
        <taxon>Eukaryota</taxon>
        <taxon>Sar</taxon>
        <taxon>Rhizaria</taxon>
        <taxon>Retaria</taxon>
        <taxon>Foraminifera</taxon>
        <taxon>Monothalamids</taxon>
        <taxon>Reticulomyxidae</taxon>
        <taxon>Reticulomyxa</taxon>
    </lineage>
</organism>
<dbReference type="Proteomes" id="UP000023152">
    <property type="component" value="Unassembled WGS sequence"/>
</dbReference>
<dbReference type="OrthoDB" id="5982228at2759"/>
<feature type="transmembrane region" description="Helical" evidence="5">
    <location>
        <begin position="275"/>
        <end position="293"/>
    </location>
</feature>
<dbReference type="PANTHER" id="PTHR43243">
    <property type="entry name" value="INNER MEMBRANE TRANSPORTER YGJI-RELATED"/>
    <property type="match status" value="1"/>
</dbReference>
<reference evidence="6 7" key="1">
    <citation type="journal article" date="2013" name="Curr. Biol.">
        <title>The Genome of the Foraminiferan Reticulomyxa filosa.</title>
        <authorList>
            <person name="Glockner G."/>
            <person name="Hulsmann N."/>
            <person name="Schleicher M."/>
            <person name="Noegel A.A."/>
            <person name="Eichinger L."/>
            <person name="Gallinger C."/>
            <person name="Pawlowski J."/>
            <person name="Sierra R."/>
            <person name="Euteneuer U."/>
            <person name="Pillet L."/>
            <person name="Moustafa A."/>
            <person name="Platzer M."/>
            <person name="Groth M."/>
            <person name="Szafranski K."/>
            <person name="Schliwa M."/>
        </authorList>
    </citation>
    <scope>NUCLEOTIDE SEQUENCE [LARGE SCALE GENOMIC DNA]</scope>
</reference>
<sequence length="355" mass="38951">MAGFLIMCCTGLLIKGIRESATFTNFVTFWNILLILFYTIAGSFYVDTENWFHPCSNTKYGSSCSSDQHNAFFPQGFRGVVRGAGIVFFSYVGFDAVSCLAEETKNVRRNMALGILGTLVIATCLYVGVSLVLLGMVPFTALDQSSPLADAFKSHNQNTIAAIVSFGALTTTCATTLTALLGQPRIFYRMAKDGLFFELFGRVNKRFHTLVYGSLLSGVIAALIGIFINFSLLAEMISVGTLMAYILICSGVIVLRYPLHVKQLTQQVVTTNPTLVWAVVLYAFTCIGLGFALDQLDFQFPDLFVIIALVLLLFSYFLILCIFIALALPLFLVIISSYVLGVLSSLLWAFSPTRT</sequence>
<dbReference type="OMA" id="HYLTHIA"/>
<comment type="caution">
    <text evidence="6">The sequence shown here is derived from an EMBL/GenBank/DDBJ whole genome shotgun (WGS) entry which is preliminary data.</text>
</comment>
<evidence type="ECO:0000256" key="5">
    <source>
        <dbReference type="SAM" id="Phobius"/>
    </source>
</evidence>
<dbReference type="AlphaFoldDB" id="X6M1K7"/>
<dbReference type="InterPro" id="IPR002293">
    <property type="entry name" value="AA/rel_permease1"/>
</dbReference>
<feature type="transmembrane region" description="Helical" evidence="5">
    <location>
        <begin position="113"/>
        <end position="139"/>
    </location>
</feature>
<dbReference type="PANTHER" id="PTHR43243:SF36">
    <property type="entry name" value="CATIONIC AMINO ACID TRANSPORTER C-TERMINAL DOMAIN-CONTAINING PROTEIN"/>
    <property type="match status" value="1"/>
</dbReference>
<keyword evidence="7" id="KW-1185">Reference proteome</keyword>
<feature type="transmembrane region" description="Helical" evidence="5">
    <location>
        <begin position="236"/>
        <end position="255"/>
    </location>
</feature>
<name>X6M1K7_RETFI</name>
<dbReference type="GO" id="GO:0005886">
    <property type="term" value="C:plasma membrane"/>
    <property type="evidence" value="ECO:0007669"/>
    <property type="project" value="TreeGrafter"/>
</dbReference>
<keyword evidence="2 5" id="KW-0812">Transmembrane</keyword>
<dbReference type="Pfam" id="PF13520">
    <property type="entry name" value="AA_permease_2"/>
    <property type="match status" value="1"/>
</dbReference>